<gene>
    <name evidence="2" type="ORF">WJX74_002913</name>
</gene>
<evidence type="ECO:0000256" key="1">
    <source>
        <dbReference type="SAM" id="MobiDB-lite"/>
    </source>
</evidence>
<name>A0AAW1S3S5_9CHLO</name>
<dbReference type="EMBL" id="JALJOS010000004">
    <property type="protein sequence ID" value="KAK9840071.1"/>
    <property type="molecule type" value="Genomic_DNA"/>
</dbReference>
<sequence length="88" mass="9312">MTLRQFVAATNLDGWKTACKQIVELEQDETGVDKFQDATENAVRLVSIVESAVADPIARAEGGNEPDLAPALPASPAISASIQPVHRA</sequence>
<organism evidence="2 3">
    <name type="scientific">Apatococcus lobatus</name>
    <dbReference type="NCBI Taxonomy" id="904363"/>
    <lineage>
        <taxon>Eukaryota</taxon>
        <taxon>Viridiplantae</taxon>
        <taxon>Chlorophyta</taxon>
        <taxon>core chlorophytes</taxon>
        <taxon>Trebouxiophyceae</taxon>
        <taxon>Chlorellales</taxon>
        <taxon>Chlorellaceae</taxon>
        <taxon>Apatococcus</taxon>
    </lineage>
</organism>
<dbReference type="Proteomes" id="UP001438707">
    <property type="component" value="Unassembled WGS sequence"/>
</dbReference>
<accession>A0AAW1S3S5</accession>
<protein>
    <submittedName>
        <fullName evidence="2">Uncharacterized protein</fullName>
    </submittedName>
</protein>
<comment type="caution">
    <text evidence="2">The sequence shown here is derived from an EMBL/GenBank/DDBJ whole genome shotgun (WGS) entry which is preliminary data.</text>
</comment>
<evidence type="ECO:0000313" key="3">
    <source>
        <dbReference type="Proteomes" id="UP001438707"/>
    </source>
</evidence>
<dbReference type="AlphaFoldDB" id="A0AAW1S3S5"/>
<evidence type="ECO:0000313" key="2">
    <source>
        <dbReference type="EMBL" id="KAK9840071.1"/>
    </source>
</evidence>
<reference evidence="2 3" key="1">
    <citation type="journal article" date="2024" name="Nat. Commun.">
        <title>Phylogenomics reveals the evolutionary origins of lichenization in chlorophyte algae.</title>
        <authorList>
            <person name="Puginier C."/>
            <person name="Libourel C."/>
            <person name="Otte J."/>
            <person name="Skaloud P."/>
            <person name="Haon M."/>
            <person name="Grisel S."/>
            <person name="Petersen M."/>
            <person name="Berrin J.G."/>
            <person name="Delaux P.M."/>
            <person name="Dal Grande F."/>
            <person name="Keller J."/>
        </authorList>
    </citation>
    <scope>NUCLEOTIDE SEQUENCE [LARGE SCALE GENOMIC DNA]</scope>
    <source>
        <strain evidence="2 3">SAG 2145</strain>
    </source>
</reference>
<feature type="region of interest" description="Disordered" evidence="1">
    <location>
        <begin position="60"/>
        <end position="88"/>
    </location>
</feature>
<proteinExistence type="predicted"/>
<keyword evidence="3" id="KW-1185">Reference proteome</keyword>
<feature type="compositionally biased region" description="Low complexity" evidence="1">
    <location>
        <begin position="68"/>
        <end position="82"/>
    </location>
</feature>